<comment type="caution">
    <text evidence="2">The sequence shown here is derived from an EMBL/GenBank/DDBJ whole genome shotgun (WGS) entry which is preliminary data.</text>
</comment>
<protein>
    <recommendedName>
        <fullName evidence="4">LAGLIDADG homing endonuclease</fullName>
    </recommendedName>
</protein>
<evidence type="ECO:0000256" key="1">
    <source>
        <dbReference type="SAM" id="MobiDB-lite"/>
    </source>
</evidence>
<dbReference type="Proteomes" id="UP001054837">
    <property type="component" value="Unassembled WGS sequence"/>
</dbReference>
<name>A0AAV4S5K9_9ARAC</name>
<proteinExistence type="predicted"/>
<sequence>MQNSSTDSGVNSSRNNESWKGKKNPDGKDLLMRTFICFRIFRGKNDLSSICSLGELWYLKTVIKRFNYLGFLREFEAKKKNVGEGDRISEVQMSDFARSLAKALKSLLIAPSF</sequence>
<evidence type="ECO:0008006" key="4">
    <source>
        <dbReference type="Google" id="ProtNLM"/>
    </source>
</evidence>
<dbReference type="EMBL" id="BPLQ01007202">
    <property type="protein sequence ID" value="GIY28649.1"/>
    <property type="molecule type" value="Genomic_DNA"/>
</dbReference>
<keyword evidence="3" id="KW-1185">Reference proteome</keyword>
<organism evidence="2 3">
    <name type="scientific">Caerostris darwini</name>
    <dbReference type="NCBI Taxonomy" id="1538125"/>
    <lineage>
        <taxon>Eukaryota</taxon>
        <taxon>Metazoa</taxon>
        <taxon>Ecdysozoa</taxon>
        <taxon>Arthropoda</taxon>
        <taxon>Chelicerata</taxon>
        <taxon>Arachnida</taxon>
        <taxon>Araneae</taxon>
        <taxon>Araneomorphae</taxon>
        <taxon>Entelegynae</taxon>
        <taxon>Araneoidea</taxon>
        <taxon>Araneidae</taxon>
        <taxon>Caerostris</taxon>
    </lineage>
</organism>
<reference evidence="2 3" key="1">
    <citation type="submission" date="2021-06" db="EMBL/GenBank/DDBJ databases">
        <title>Caerostris darwini draft genome.</title>
        <authorList>
            <person name="Kono N."/>
            <person name="Arakawa K."/>
        </authorList>
    </citation>
    <scope>NUCLEOTIDE SEQUENCE [LARGE SCALE GENOMIC DNA]</scope>
</reference>
<evidence type="ECO:0000313" key="3">
    <source>
        <dbReference type="Proteomes" id="UP001054837"/>
    </source>
</evidence>
<feature type="compositionally biased region" description="Basic and acidic residues" evidence="1">
    <location>
        <begin position="17"/>
        <end position="28"/>
    </location>
</feature>
<feature type="compositionally biased region" description="Polar residues" evidence="1">
    <location>
        <begin position="1"/>
        <end position="16"/>
    </location>
</feature>
<accession>A0AAV4S5K9</accession>
<feature type="region of interest" description="Disordered" evidence="1">
    <location>
        <begin position="1"/>
        <end position="28"/>
    </location>
</feature>
<evidence type="ECO:0000313" key="2">
    <source>
        <dbReference type="EMBL" id="GIY28649.1"/>
    </source>
</evidence>
<dbReference type="AlphaFoldDB" id="A0AAV4S5K9"/>
<gene>
    <name evidence="2" type="ORF">CDAR_15421</name>
</gene>